<accession>A0A8S5P717</accession>
<organism evidence="1">
    <name type="scientific">Myoviridae sp. ctiil21</name>
    <dbReference type="NCBI Taxonomy" id="2825153"/>
    <lineage>
        <taxon>Viruses</taxon>
        <taxon>Duplodnaviria</taxon>
        <taxon>Heunggongvirae</taxon>
        <taxon>Uroviricota</taxon>
        <taxon>Caudoviricetes</taxon>
    </lineage>
</organism>
<reference evidence="1" key="1">
    <citation type="journal article" date="2021" name="Proc. Natl. Acad. Sci. U.S.A.">
        <title>A Catalog of Tens of Thousands of Viruses from Human Metagenomes Reveals Hidden Associations with Chronic Diseases.</title>
        <authorList>
            <person name="Tisza M.J."/>
            <person name="Buck C.B."/>
        </authorList>
    </citation>
    <scope>NUCLEOTIDE SEQUENCE</scope>
    <source>
        <strain evidence="1">Ctiil21</strain>
    </source>
</reference>
<name>A0A8S5P717_9CAUD</name>
<dbReference type="EMBL" id="BK015343">
    <property type="protein sequence ID" value="DAE02227.1"/>
    <property type="molecule type" value="Genomic_DNA"/>
</dbReference>
<proteinExistence type="predicted"/>
<protein>
    <submittedName>
        <fullName evidence="1">Regulatory protein</fullName>
    </submittedName>
</protein>
<evidence type="ECO:0000313" key="1">
    <source>
        <dbReference type="EMBL" id="DAE02227.1"/>
    </source>
</evidence>
<sequence>MTKVAPSTAASRYYLARMAAAGKNERLSSREGASEETGIDRKRMQRIEIGTLNPYPEEVLLMADTYHAPELLNYHCSQCCPIGQRTVPQAELNELDRITVKFLNALDAIRDSDKELLRIAQDGTLSAEEVPQMEHLLNVVQGVSAIACEIQIYLDKRR</sequence>